<name>A0ABU3JXG4_9ACTN</name>
<sequence length="300" mass="34301">MRRKYGVTLTLTVSLLLAGCAEEPEPRPWEAVAGATVRDLTSEEAVEIERAEQKLVAACMKDHGLPYWEFPVPGVDERKSGNYVVESVRWARTYGYGRGFERRAERIRTAHRTVRYQNRLPREERARYTRALDGDHHDLMRVDLPGPLGTVETPRGGCVNEARAALYGDAETWYTARRTVESVLPLYAQDLKRDRRFTHALGRWAACMRSAGRPFDSPDDLRQRRAAAVERMPDAEADAFDRKLAVTEATCAGESSLGTAVRELEREYRARTLKPYADQWDTYRKMRLHALRQARQDSLS</sequence>
<organism evidence="1 2">
    <name type="scientific">Streptomyces lusitanus</name>
    <dbReference type="NCBI Taxonomy" id="68232"/>
    <lineage>
        <taxon>Bacteria</taxon>
        <taxon>Bacillati</taxon>
        <taxon>Actinomycetota</taxon>
        <taxon>Actinomycetes</taxon>
        <taxon>Kitasatosporales</taxon>
        <taxon>Streptomycetaceae</taxon>
        <taxon>Streptomyces</taxon>
    </lineage>
</organism>
<evidence type="ECO:0000313" key="1">
    <source>
        <dbReference type="EMBL" id="MDT6986613.1"/>
    </source>
</evidence>
<dbReference type="EMBL" id="JASKMA010000019">
    <property type="protein sequence ID" value="MDT6986613.1"/>
    <property type="molecule type" value="Genomic_DNA"/>
</dbReference>
<reference evidence="1 2" key="1">
    <citation type="submission" date="2023-05" db="EMBL/GenBank/DDBJ databases">
        <title>Streptomyces fuscus sp. nov., a brown-black pigment producing actinomyces isolated from dry sand of Sea duck farm.</title>
        <authorList>
            <person name="Xie J."/>
            <person name="Shen N."/>
        </authorList>
    </citation>
    <scope>NUCLEOTIDE SEQUENCE [LARGE SCALE GENOMIC DNA]</scope>
    <source>
        <strain evidence="1 2">CGMCC 4.1745</strain>
    </source>
</reference>
<evidence type="ECO:0000313" key="2">
    <source>
        <dbReference type="Proteomes" id="UP001249760"/>
    </source>
</evidence>
<comment type="caution">
    <text evidence="1">The sequence shown here is derived from an EMBL/GenBank/DDBJ whole genome shotgun (WGS) entry which is preliminary data.</text>
</comment>
<dbReference type="PROSITE" id="PS51257">
    <property type="entry name" value="PROKAR_LIPOPROTEIN"/>
    <property type="match status" value="1"/>
</dbReference>
<dbReference type="Proteomes" id="UP001249760">
    <property type="component" value="Unassembled WGS sequence"/>
</dbReference>
<dbReference type="RefSeq" id="WP_394313704.1">
    <property type="nucleotide sequence ID" value="NZ_JASKMA010000019.1"/>
</dbReference>
<keyword evidence="2" id="KW-1185">Reference proteome</keyword>
<proteinExistence type="predicted"/>
<evidence type="ECO:0008006" key="3">
    <source>
        <dbReference type="Google" id="ProtNLM"/>
    </source>
</evidence>
<accession>A0ABU3JXG4</accession>
<protein>
    <recommendedName>
        <fullName evidence="3">Lipoprotein</fullName>
    </recommendedName>
</protein>
<gene>
    <name evidence="1" type="ORF">QNO04_24490</name>
</gene>